<proteinExistence type="predicted"/>
<dbReference type="EMBL" id="MIKF01000483">
    <property type="protein sequence ID" value="RTE70170.1"/>
    <property type="molecule type" value="Genomic_DNA"/>
</dbReference>
<reference evidence="2 3" key="1">
    <citation type="submission" date="2017-06" db="EMBL/GenBank/DDBJ databases">
        <title>Comparative genomic analysis of Ambrosia Fusariam Clade fungi.</title>
        <authorList>
            <person name="Stajich J.E."/>
            <person name="Carrillo J."/>
            <person name="Kijimoto T."/>
            <person name="Eskalen A."/>
            <person name="O'Donnell K."/>
            <person name="Kasson M."/>
        </authorList>
    </citation>
    <scope>NUCLEOTIDE SEQUENCE [LARGE SCALE GENOMIC DNA]</scope>
    <source>
        <strain evidence="2 3">UCR1854</strain>
    </source>
</reference>
<evidence type="ECO:0000313" key="2">
    <source>
        <dbReference type="EMBL" id="RTE70170.1"/>
    </source>
</evidence>
<dbReference type="Proteomes" id="UP000287124">
    <property type="component" value="Unassembled WGS sequence"/>
</dbReference>
<sequence>MTSIGKFTTSVVSAVSEITVAAANLNFDFSLVKVEAPQEFQALGQVLSRGRRREAEDGTSHNTARKLAALFEPLLDRTPELFKAYGTRSSEIVSSREVNPLGSKEDHGLFFEQVGADCTSIWAAATSGHSAVAMHLLACMLARIWEPDQAISVWVDIVGERKRQILADESLSGLEKLALDAAARQHVSREQLAQWDASARSWLQCADQATGIKTKQTQLLLILKNVAIAVNSITDTYKSVMQAWKSAMTLVENLIRGQPQEVRDGAILLGLSAWHIFPDLVVLGNTITRVKQRDCLIASGGILTVGISETHSDEEHCGISWSLPLASLNFYGDPVTSTQTLDPDTPRLTSRDLAFVGLGSLLSQWDPRSANVAQAAECLVELWAFLGRNVEGFGLESAPSGGLVTADPLQIRPWQWLKMLRDAAQAFLDARGVDKERAFRLLHFGRRRAEQFLSYNASLQTDFLGLLCSRTFIGSLRGTETKISYLRQWASEHVSHQEDTVIQYAVTKPSVLSERRYRGSNSTEPTDGATRSEYALPNDDMAPLGEEHAIFDTESSSTKSQRRKRPKSASTYLHFEYATAIQTKSPSCKRDTTGAEVPTKCHKRWIAIISEKPMCSRYEVCTCEGHELSSCNCERHSCMSTLKNHRREPALTEKRESDLSITGEWITLEEQRVIYRDPGYHAETLIWHGSPQVLFGKSEHSTRGQTYHVLWGNPGDAAIFINSKVDKGDTTKRTASPTLISSWISALKNDSVCPETLQAILRAGVEAYTDYFTSLDALSIAYETFEAMPGATIDPKVASQSLKNSQWYKAYTTSQALAWKQFQQDETHLIPYRMTFSVPAFQMSLKRSETFACIAFFDSGNIDIHPDHLNSVMAVSSGNSVYLALQLLEDPSKVGIEHQVRRIAGNIGQAGTGFLVPPAKPRVRAMDDSSWQVINHDSFDERVENCFEGTSCHLSFTNYRMPITLAHQVHGRQDVETYFIETVASIYDSGKWVADLDILGSLASMSLNRVRCSPACTGTSTDTSAVLNCRLTSIDNWEEFLDRPRNAVVARAHRNWLARLALTSFAIGRGYGVLVLPESVCWSCCAKIHVSFRGNEVLIM</sequence>
<feature type="region of interest" description="Disordered" evidence="1">
    <location>
        <begin position="550"/>
        <end position="569"/>
    </location>
</feature>
<evidence type="ECO:0000256" key="1">
    <source>
        <dbReference type="SAM" id="MobiDB-lite"/>
    </source>
</evidence>
<organism evidence="2 3">
    <name type="scientific">Fusarium euwallaceae</name>
    <dbReference type="NCBI Taxonomy" id="1147111"/>
    <lineage>
        <taxon>Eukaryota</taxon>
        <taxon>Fungi</taxon>
        <taxon>Dikarya</taxon>
        <taxon>Ascomycota</taxon>
        <taxon>Pezizomycotina</taxon>
        <taxon>Sordariomycetes</taxon>
        <taxon>Hypocreomycetidae</taxon>
        <taxon>Hypocreales</taxon>
        <taxon>Nectriaceae</taxon>
        <taxon>Fusarium</taxon>
        <taxon>Fusarium solani species complex</taxon>
    </lineage>
</organism>
<keyword evidence="3" id="KW-1185">Reference proteome</keyword>
<comment type="caution">
    <text evidence="2">The sequence shown here is derived from an EMBL/GenBank/DDBJ whole genome shotgun (WGS) entry which is preliminary data.</text>
</comment>
<feature type="region of interest" description="Disordered" evidence="1">
    <location>
        <begin position="514"/>
        <end position="539"/>
    </location>
</feature>
<name>A0A430L3B8_9HYPO</name>
<gene>
    <name evidence="2" type="ORF">BHE90_015439</name>
</gene>
<dbReference type="AlphaFoldDB" id="A0A430L3B8"/>
<protein>
    <submittedName>
        <fullName evidence="2">Uncharacterized protein</fullName>
    </submittedName>
</protein>
<evidence type="ECO:0000313" key="3">
    <source>
        <dbReference type="Proteomes" id="UP000287124"/>
    </source>
</evidence>
<accession>A0A430L3B8</accession>